<feature type="compositionally biased region" description="Basic residues" evidence="9">
    <location>
        <begin position="244"/>
        <end position="253"/>
    </location>
</feature>
<evidence type="ECO:0000313" key="12">
    <source>
        <dbReference type="Proteomes" id="UP000054342"/>
    </source>
</evidence>
<evidence type="ECO:0000259" key="10">
    <source>
        <dbReference type="Pfam" id="PF01261"/>
    </source>
</evidence>
<dbReference type="SUPFAM" id="SSF51658">
    <property type="entry name" value="Xylose isomerase-like"/>
    <property type="match status" value="1"/>
</dbReference>
<dbReference type="Proteomes" id="UP000054342">
    <property type="component" value="Unassembled WGS sequence"/>
</dbReference>
<dbReference type="InterPro" id="IPR018246">
    <property type="entry name" value="AP_endonuc_F2_Zn_BS"/>
</dbReference>
<keyword evidence="4" id="KW-0479">Metal-binding</keyword>
<dbReference type="FunFam" id="3.20.20.150:FF:000001">
    <property type="entry name" value="Probable endonuclease 4"/>
    <property type="match status" value="1"/>
</dbReference>
<comment type="cofactor">
    <cofactor evidence="1">
        <name>Zn(2+)</name>
        <dbReference type="ChEBI" id="CHEBI:29105"/>
    </cofactor>
</comment>
<keyword evidence="12" id="KW-1185">Reference proteome</keyword>
<name>A0A0D2FHM3_9EURO</name>
<organism evidence="11 12">
    <name type="scientific">Exophiala xenobiotica</name>
    <dbReference type="NCBI Taxonomy" id="348802"/>
    <lineage>
        <taxon>Eukaryota</taxon>
        <taxon>Fungi</taxon>
        <taxon>Dikarya</taxon>
        <taxon>Ascomycota</taxon>
        <taxon>Pezizomycotina</taxon>
        <taxon>Eurotiomycetes</taxon>
        <taxon>Chaetothyriomycetidae</taxon>
        <taxon>Chaetothyriales</taxon>
        <taxon>Herpotrichiellaceae</taxon>
        <taxon>Exophiala</taxon>
    </lineage>
</organism>
<protein>
    <recommendedName>
        <fullName evidence="3">Apurinic-apyrimidinic endonuclease 1</fullName>
    </recommendedName>
</protein>
<evidence type="ECO:0000313" key="11">
    <source>
        <dbReference type="EMBL" id="KIW59664.1"/>
    </source>
</evidence>
<dbReference type="RefSeq" id="XP_013320248.1">
    <property type="nucleotide sequence ID" value="XM_013464794.1"/>
</dbReference>
<feature type="compositionally biased region" description="Polar residues" evidence="9">
    <location>
        <begin position="80"/>
        <end position="91"/>
    </location>
</feature>
<evidence type="ECO:0000256" key="8">
    <source>
        <dbReference type="ARBA" id="ARBA00023204"/>
    </source>
</evidence>
<dbReference type="GO" id="GO:0003906">
    <property type="term" value="F:DNA-(apurinic or apyrimidinic site) endonuclease activity"/>
    <property type="evidence" value="ECO:0007669"/>
    <property type="project" value="TreeGrafter"/>
</dbReference>
<evidence type="ECO:0000256" key="4">
    <source>
        <dbReference type="ARBA" id="ARBA00022723"/>
    </source>
</evidence>
<dbReference type="PROSITE" id="PS00730">
    <property type="entry name" value="AP_NUCLEASE_F2_2"/>
    <property type="match status" value="1"/>
</dbReference>
<dbReference type="GO" id="GO:0006284">
    <property type="term" value="P:base-excision repair"/>
    <property type="evidence" value="ECO:0007669"/>
    <property type="project" value="TreeGrafter"/>
</dbReference>
<dbReference type="PANTHER" id="PTHR21445:SF0">
    <property type="entry name" value="APURINIC-APYRIMIDINIC ENDONUCLEASE"/>
    <property type="match status" value="1"/>
</dbReference>
<dbReference type="STRING" id="348802.A0A0D2FHM3"/>
<dbReference type="PROSITE" id="PS51432">
    <property type="entry name" value="AP_NUCLEASE_F2_4"/>
    <property type="match status" value="1"/>
</dbReference>
<keyword evidence="7" id="KW-0862">Zinc</keyword>
<keyword evidence="5" id="KW-0227">DNA damage</keyword>
<feature type="compositionally biased region" description="Low complexity" evidence="9">
    <location>
        <begin position="659"/>
        <end position="672"/>
    </location>
</feature>
<dbReference type="InterPro" id="IPR036237">
    <property type="entry name" value="Xyl_isomerase-like_sf"/>
</dbReference>
<dbReference type="Gene3D" id="3.20.20.150">
    <property type="entry name" value="Divalent-metal-dependent TIM barrel enzymes"/>
    <property type="match status" value="1"/>
</dbReference>
<evidence type="ECO:0000256" key="6">
    <source>
        <dbReference type="ARBA" id="ARBA00022801"/>
    </source>
</evidence>
<reference evidence="11 12" key="1">
    <citation type="submission" date="2015-01" db="EMBL/GenBank/DDBJ databases">
        <title>The Genome Sequence of Exophiala xenobiotica CBS118157.</title>
        <authorList>
            <consortium name="The Broad Institute Genomics Platform"/>
            <person name="Cuomo C."/>
            <person name="de Hoog S."/>
            <person name="Gorbushina A."/>
            <person name="Stielow B."/>
            <person name="Teixiera M."/>
            <person name="Abouelleil A."/>
            <person name="Chapman S.B."/>
            <person name="Priest M."/>
            <person name="Young S.K."/>
            <person name="Wortman J."/>
            <person name="Nusbaum C."/>
            <person name="Birren B."/>
        </authorList>
    </citation>
    <scope>NUCLEOTIDE SEQUENCE [LARGE SCALE GENOMIC DNA]</scope>
    <source>
        <strain evidence="11 12">CBS 118157</strain>
    </source>
</reference>
<dbReference type="GO" id="GO:0005634">
    <property type="term" value="C:nucleus"/>
    <property type="evidence" value="ECO:0007669"/>
    <property type="project" value="TreeGrafter"/>
</dbReference>
<dbReference type="SMART" id="SM00518">
    <property type="entry name" value="AP2Ec"/>
    <property type="match status" value="1"/>
</dbReference>
<sequence length="680" mass="75008">MTFYYIARLAGKLCASIPREYPGDTMPKARRAVRAGASDIVSESPAGRKRKRADPVLAETQSTSGPSPRNSKRTKAVDGTSDSPKSSSDIPRTSKLVKLEEDQTTAIPARADGSLAVKEKVVAEFELAETPRSSKRKAVGKCKQKVDVVAADHLEVDQEFDEPDAELERDEALTKPRRSRKSKNKADGDQNLCLSDAPQAPSKTGGRLAGRERKTKSAKEDAVDADLSQNLDEPSLDVDTAAQSKHKRKRKTKAERLAEMVPLAIRTANLKMFVGAHTSIAKGVENAITNCVHIGGNAFACFLKSQRKWENPSLQDGNRDAFRAALLEHRYDGQSHIVPHGSYLVNLATEDPGKAAQSYDTFIDDLHRCEALGIRYYNFHPGGAGQAPFHEAVARLAGNLNRALAETKTVVPLLENMAGHGTLIGGRFSDLRDVIALIKPEYKNRIGVCIDTCHAFAAGYDLRTPEAFQKTLREFDETVGIKYLKAMHLNDSKAPLSSHRDLHQNIGLGFLGLRAFHNVMNESRFQGLPLILETPCERPDPNDPSGKKMVDDKHVWATEIKLLESLIGMDPESEVFKGLERELAEKGKSEREDAQRAFDRKIEEKRKKAEKEKVKKEKGQRSLVDMFGKNGTAKKGENKKMRNKKAKAEESGSGDESSESSSELSDLSSDLTEPSEDERL</sequence>
<feature type="region of interest" description="Disordered" evidence="9">
    <location>
        <begin position="160"/>
        <end position="254"/>
    </location>
</feature>
<proteinExistence type="inferred from homology"/>
<dbReference type="HOGENOM" id="CLU_025885_1_3_1"/>
<feature type="compositionally biased region" description="Basic and acidic residues" evidence="9">
    <location>
        <begin position="634"/>
        <end position="650"/>
    </location>
</feature>
<dbReference type="GO" id="GO:0008270">
    <property type="term" value="F:zinc ion binding"/>
    <property type="evidence" value="ECO:0007669"/>
    <property type="project" value="InterPro"/>
</dbReference>
<dbReference type="PANTHER" id="PTHR21445">
    <property type="entry name" value="ENDONUCLEASE IV ENDODEOXYRIBONUCLEASE IV"/>
    <property type="match status" value="1"/>
</dbReference>
<dbReference type="EMBL" id="KN847318">
    <property type="protein sequence ID" value="KIW59664.1"/>
    <property type="molecule type" value="Genomic_DNA"/>
</dbReference>
<dbReference type="OrthoDB" id="7663182at2759"/>
<feature type="region of interest" description="Disordered" evidence="9">
    <location>
        <begin position="583"/>
        <end position="680"/>
    </location>
</feature>
<evidence type="ECO:0000256" key="3">
    <source>
        <dbReference type="ARBA" id="ARBA00021759"/>
    </source>
</evidence>
<dbReference type="HAMAP" id="MF_00152">
    <property type="entry name" value="Nfo"/>
    <property type="match status" value="1"/>
</dbReference>
<dbReference type="NCBIfam" id="TIGR00587">
    <property type="entry name" value="nfo"/>
    <property type="match status" value="1"/>
</dbReference>
<dbReference type="GO" id="GO:0003677">
    <property type="term" value="F:DNA binding"/>
    <property type="evidence" value="ECO:0007669"/>
    <property type="project" value="InterPro"/>
</dbReference>
<gene>
    <name evidence="11" type="ORF">PV05_04099</name>
</gene>
<evidence type="ECO:0000256" key="7">
    <source>
        <dbReference type="ARBA" id="ARBA00022833"/>
    </source>
</evidence>
<evidence type="ECO:0000256" key="2">
    <source>
        <dbReference type="ARBA" id="ARBA00005340"/>
    </source>
</evidence>
<dbReference type="InterPro" id="IPR013022">
    <property type="entry name" value="Xyl_isomerase-like_TIM-brl"/>
</dbReference>
<dbReference type="InterPro" id="IPR001719">
    <property type="entry name" value="AP_endonuc_2"/>
</dbReference>
<dbReference type="GO" id="GO:0005739">
    <property type="term" value="C:mitochondrion"/>
    <property type="evidence" value="ECO:0007669"/>
    <property type="project" value="TreeGrafter"/>
</dbReference>
<feature type="compositionally biased region" description="Acidic residues" evidence="9">
    <location>
        <begin position="160"/>
        <end position="169"/>
    </location>
</feature>
<keyword evidence="8" id="KW-0234">DNA repair</keyword>
<dbReference type="Pfam" id="PF01261">
    <property type="entry name" value="AP_endonuc_2"/>
    <property type="match status" value="1"/>
</dbReference>
<dbReference type="CDD" id="cd00019">
    <property type="entry name" value="AP2Ec"/>
    <property type="match status" value="1"/>
</dbReference>
<feature type="compositionally biased region" description="Basic and acidic residues" evidence="9">
    <location>
        <begin position="209"/>
        <end position="222"/>
    </location>
</feature>
<accession>A0A0D2FHM3</accession>
<feature type="compositionally biased region" description="Polar residues" evidence="9">
    <location>
        <begin position="59"/>
        <end position="69"/>
    </location>
</feature>
<dbReference type="AlphaFoldDB" id="A0A0D2FHM3"/>
<evidence type="ECO:0000256" key="5">
    <source>
        <dbReference type="ARBA" id="ARBA00022763"/>
    </source>
</evidence>
<feature type="region of interest" description="Disordered" evidence="9">
    <location>
        <begin position="17"/>
        <end position="105"/>
    </location>
</feature>
<evidence type="ECO:0000256" key="1">
    <source>
        <dbReference type="ARBA" id="ARBA00001947"/>
    </source>
</evidence>
<evidence type="ECO:0000256" key="9">
    <source>
        <dbReference type="SAM" id="MobiDB-lite"/>
    </source>
</evidence>
<feature type="compositionally biased region" description="Basic and acidic residues" evidence="9">
    <location>
        <begin position="583"/>
        <end position="620"/>
    </location>
</feature>
<comment type="similarity">
    <text evidence="2">Belongs to the AP endonuclease 2 family.</text>
</comment>
<dbReference type="GeneID" id="25326007"/>
<keyword evidence="6" id="KW-0378">Hydrolase</keyword>
<dbReference type="GO" id="GO:0008081">
    <property type="term" value="F:phosphoric diester hydrolase activity"/>
    <property type="evidence" value="ECO:0007669"/>
    <property type="project" value="TreeGrafter"/>
</dbReference>
<feature type="domain" description="Xylose isomerase-like TIM barrel" evidence="10">
    <location>
        <begin position="290"/>
        <end position="551"/>
    </location>
</feature>